<accession>A0A7J2U559</accession>
<protein>
    <submittedName>
        <fullName evidence="1">Uncharacterized protein</fullName>
    </submittedName>
</protein>
<dbReference type="EMBL" id="DSEU01000048">
    <property type="protein sequence ID" value="HEM67393.1"/>
    <property type="molecule type" value="Genomic_DNA"/>
</dbReference>
<dbReference type="AlphaFoldDB" id="A0A7J2U559"/>
<comment type="caution">
    <text evidence="1">The sequence shown here is derived from an EMBL/GenBank/DDBJ whole genome shotgun (WGS) entry which is preliminary data.</text>
</comment>
<gene>
    <name evidence="1" type="ORF">ENO26_07515</name>
</gene>
<name>A0A7J2U559_9CREN</name>
<organism evidence="1">
    <name type="scientific">Ignisphaera aggregans</name>
    <dbReference type="NCBI Taxonomy" id="334771"/>
    <lineage>
        <taxon>Archaea</taxon>
        <taxon>Thermoproteota</taxon>
        <taxon>Thermoprotei</taxon>
        <taxon>Desulfurococcales</taxon>
        <taxon>Desulfurococcaceae</taxon>
        <taxon>Ignisphaera</taxon>
    </lineage>
</organism>
<evidence type="ECO:0000313" key="1">
    <source>
        <dbReference type="EMBL" id="HEM67393.1"/>
    </source>
</evidence>
<reference evidence="1" key="1">
    <citation type="journal article" date="2020" name="mSystems">
        <title>Genome- and Community-Level Interaction Insights into Carbon Utilization and Element Cycling Functions of Hydrothermarchaeota in Hydrothermal Sediment.</title>
        <authorList>
            <person name="Zhou Z."/>
            <person name="Liu Y."/>
            <person name="Xu W."/>
            <person name="Pan J."/>
            <person name="Luo Z.H."/>
            <person name="Li M."/>
        </authorList>
    </citation>
    <scope>NUCLEOTIDE SEQUENCE [LARGE SCALE GENOMIC DNA]</scope>
    <source>
        <strain evidence="1">SpSt-125</strain>
    </source>
</reference>
<proteinExistence type="predicted"/>
<sequence>MTLGRGGAIPNLSVVVGALAIHGCEEVRCDGNALYIGNVLHQDFKLIAYLGFCVVPYFEEG</sequence>